<keyword evidence="7" id="KW-0479">Metal-binding</keyword>
<evidence type="ECO:0000259" key="14">
    <source>
        <dbReference type="Pfam" id="PF01292"/>
    </source>
</evidence>
<dbReference type="AlphaFoldDB" id="A0A3B0M9G7"/>
<evidence type="ECO:0000313" key="15">
    <source>
        <dbReference type="EMBL" id="SUZ32303.1"/>
    </source>
</evidence>
<dbReference type="GO" id="GO:0046872">
    <property type="term" value="F:metal ion binding"/>
    <property type="evidence" value="ECO:0007669"/>
    <property type="project" value="UniProtKB-KW"/>
</dbReference>
<evidence type="ECO:0000256" key="10">
    <source>
        <dbReference type="ARBA" id="ARBA00023004"/>
    </source>
</evidence>
<gene>
    <name evidence="15" type="primary">yceJ_1</name>
    <name evidence="15" type="ORF">ROE7235_02059</name>
</gene>
<evidence type="ECO:0000256" key="6">
    <source>
        <dbReference type="ARBA" id="ARBA00022692"/>
    </source>
</evidence>
<protein>
    <submittedName>
        <fullName evidence="15">Cytochrome b561</fullName>
    </submittedName>
</protein>
<keyword evidence="10" id="KW-0408">Iron</keyword>
<keyword evidence="4" id="KW-1003">Cell membrane</keyword>
<evidence type="ECO:0000256" key="8">
    <source>
        <dbReference type="ARBA" id="ARBA00022982"/>
    </source>
</evidence>
<dbReference type="GO" id="GO:0020037">
    <property type="term" value="F:heme binding"/>
    <property type="evidence" value="ECO:0007669"/>
    <property type="project" value="TreeGrafter"/>
</dbReference>
<dbReference type="GO" id="GO:0009055">
    <property type="term" value="F:electron transfer activity"/>
    <property type="evidence" value="ECO:0007669"/>
    <property type="project" value="InterPro"/>
</dbReference>
<keyword evidence="5" id="KW-0349">Heme</keyword>
<dbReference type="Proteomes" id="UP000272908">
    <property type="component" value="Unassembled WGS sequence"/>
</dbReference>
<evidence type="ECO:0000256" key="2">
    <source>
        <dbReference type="ARBA" id="ARBA00004651"/>
    </source>
</evidence>
<dbReference type="InterPro" id="IPR011577">
    <property type="entry name" value="Cyt_b561_bac/Ni-Hgenase"/>
</dbReference>
<dbReference type="PANTHER" id="PTHR30529">
    <property type="entry name" value="CYTOCHROME B561"/>
    <property type="match status" value="1"/>
</dbReference>
<evidence type="ECO:0000256" key="5">
    <source>
        <dbReference type="ARBA" id="ARBA00022617"/>
    </source>
</evidence>
<feature type="domain" description="Cytochrome b561 bacterial/Ni-hydrogenase" evidence="14">
    <location>
        <begin position="10"/>
        <end position="180"/>
    </location>
</feature>
<evidence type="ECO:0000256" key="13">
    <source>
        <dbReference type="SAM" id="Phobius"/>
    </source>
</evidence>
<evidence type="ECO:0000256" key="11">
    <source>
        <dbReference type="ARBA" id="ARBA00023136"/>
    </source>
</evidence>
<dbReference type="Pfam" id="PF01292">
    <property type="entry name" value="Ni_hydr_CYTB"/>
    <property type="match status" value="1"/>
</dbReference>
<evidence type="ECO:0000256" key="7">
    <source>
        <dbReference type="ARBA" id="ARBA00022723"/>
    </source>
</evidence>
<dbReference type="InterPro" id="IPR052168">
    <property type="entry name" value="Cytochrome_b561_oxidase"/>
</dbReference>
<evidence type="ECO:0000256" key="12">
    <source>
        <dbReference type="ARBA" id="ARBA00037975"/>
    </source>
</evidence>
<dbReference type="PANTHER" id="PTHR30529:SF1">
    <property type="entry name" value="CYTOCHROME B561 HOMOLOG 2"/>
    <property type="match status" value="1"/>
</dbReference>
<evidence type="ECO:0000256" key="3">
    <source>
        <dbReference type="ARBA" id="ARBA00022448"/>
    </source>
</evidence>
<dbReference type="Gene3D" id="1.20.950.20">
    <property type="entry name" value="Transmembrane di-heme cytochromes, Chain C"/>
    <property type="match status" value="1"/>
</dbReference>
<organism evidence="15 16">
    <name type="scientific">Roseinatronobacter ekhonensis</name>
    <dbReference type="NCBI Taxonomy" id="254356"/>
    <lineage>
        <taxon>Bacteria</taxon>
        <taxon>Pseudomonadati</taxon>
        <taxon>Pseudomonadota</taxon>
        <taxon>Alphaproteobacteria</taxon>
        <taxon>Rhodobacterales</taxon>
        <taxon>Paracoccaceae</taxon>
        <taxon>Roseinatronobacter</taxon>
    </lineage>
</organism>
<dbReference type="SUPFAM" id="SSF81342">
    <property type="entry name" value="Transmembrane di-heme cytochromes"/>
    <property type="match status" value="1"/>
</dbReference>
<dbReference type="InterPro" id="IPR016174">
    <property type="entry name" value="Di-haem_cyt_TM"/>
</dbReference>
<keyword evidence="16" id="KW-1185">Reference proteome</keyword>
<keyword evidence="11 13" id="KW-0472">Membrane</keyword>
<feature type="transmembrane region" description="Helical" evidence="13">
    <location>
        <begin position="90"/>
        <end position="113"/>
    </location>
</feature>
<dbReference type="OrthoDB" id="8156287at2"/>
<proteinExistence type="inferred from homology"/>
<dbReference type="EMBL" id="UIHC01000018">
    <property type="protein sequence ID" value="SUZ32303.1"/>
    <property type="molecule type" value="Genomic_DNA"/>
</dbReference>
<comment type="cofactor">
    <cofactor evidence="1">
        <name>heme b</name>
        <dbReference type="ChEBI" id="CHEBI:60344"/>
    </cofactor>
</comment>
<evidence type="ECO:0000313" key="16">
    <source>
        <dbReference type="Proteomes" id="UP000272908"/>
    </source>
</evidence>
<comment type="similarity">
    <text evidence="12">Belongs to the cytochrome b561 family.</text>
</comment>
<comment type="subcellular location">
    <subcellularLocation>
        <location evidence="2">Cell membrane</location>
        <topology evidence="2">Multi-pass membrane protein</topology>
    </subcellularLocation>
</comment>
<dbReference type="GO" id="GO:0005886">
    <property type="term" value="C:plasma membrane"/>
    <property type="evidence" value="ECO:0007669"/>
    <property type="project" value="UniProtKB-SubCell"/>
</dbReference>
<feature type="transmembrane region" description="Helical" evidence="13">
    <location>
        <begin position="17"/>
        <end position="37"/>
    </location>
</feature>
<keyword evidence="9 13" id="KW-1133">Transmembrane helix</keyword>
<evidence type="ECO:0000256" key="9">
    <source>
        <dbReference type="ARBA" id="ARBA00022989"/>
    </source>
</evidence>
<dbReference type="GO" id="GO:0022904">
    <property type="term" value="P:respiratory electron transport chain"/>
    <property type="evidence" value="ECO:0007669"/>
    <property type="project" value="InterPro"/>
</dbReference>
<feature type="transmembrane region" description="Helical" evidence="13">
    <location>
        <begin position="49"/>
        <end position="70"/>
    </location>
</feature>
<keyword evidence="3" id="KW-0813">Transport</keyword>
<evidence type="ECO:0000256" key="4">
    <source>
        <dbReference type="ARBA" id="ARBA00022475"/>
    </source>
</evidence>
<dbReference type="RefSeq" id="WP_121095268.1">
    <property type="nucleotide sequence ID" value="NZ_UIHC01000018.1"/>
</dbReference>
<reference evidence="16" key="1">
    <citation type="submission" date="2018-08" db="EMBL/GenBank/DDBJ databases">
        <authorList>
            <person name="Rodrigo-Torres L."/>
            <person name="Arahal R. D."/>
            <person name="Lucena T."/>
        </authorList>
    </citation>
    <scope>NUCLEOTIDE SEQUENCE [LARGE SCALE GENOMIC DNA]</scope>
    <source>
        <strain evidence="16">CECT 7235</strain>
    </source>
</reference>
<accession>A0A3B0M9G7</accession>
<sequence length="187" mass="20278">MTPADTMPTRYPALTRALHWIVAALVIATIPAGVLMLQPDMPRGLRDTLFILHKNGGVIILALVLLRLVWRVLYPAPPLPSSLSPLQAQVARGAHFGLYALLLVMAVSGYIRVRAGGFPIEMLDAIGLPGFVPRSDSLADTAKWVHATARYALIALILAHVGAALHHLRKRDGVFARIWPPLGRGRA</sequence>
<name>A0A3B0M9G7_9RHOB</name>
<keyword evidence="6 13" id="KW-0812">Transmembrane</keyword>
<keyword evidence="8" id="KW-0249">Electron transport</keyword>
<evidence type="ECO:0000256" key="1">
    <source>
        <dbReference type="ARBA" id="ARBA00001970"/>
    </source>
</evidence>